<evidence type="ECO:0000313" key="1">
    <source>
        <dbReference type="EMBL" id="BCJ41947.1"/>
    </source>
</evidence>
<accession>A0ABN6C973</accession>
<proteinExistence type="predicted"/>
<dbReference type="Proteomes" id="UP000676967">
    <property type="component" value="Chromosome"/>
</dbReference>
<dbReference type="EMBL" id="AP023356">
    <property type="protein sequence ID" value="BCJ41947.1"/>
    <property type="molecule type" value="Genomic_DNA"/>
</dbReference>
<sequence length="67" mass="7396">MQGLPSDDGSFFASWVTVTTVMGRFGARRGREVKSPEPVIELPGAQEAGNFLTCLTVNRVRAADRRW</sequence>
<reference evidence="1 2" key="1">
    <citation type="submission" date="2020-08" db="EMBL/GenBank/DDBJ databases">
        <title>Whole genome shotgun sequence of Actinoplanes ianthinogenes NBRC 13996.</title>
        <authorList>
            <person name="Komaki H."/>
            <person name="Tamura T."/>
        </authorList>
    </citation>
    <scope>NUCLEOTIDE SEQUENCE [LARGE SCALE GENOMIC DNA]</scope>
    <source>
        <strain evidence="1 2">NBRC 13996</strain>
    </source>
</reference>
<organism evidence="1 2">
    <name type="scientific">Actinoplanes ianthinogenes</name>
    <dbReference type="NCBI Taxonomy" id="122358"/>
    <lineage>
        <taxon>Bacteria</taxon>
        <taxon>Bacillati</taxon>
        <taxon>Actinomycetota</taxon>
        <taxon>Actinomycetes</taxon>
        <taxon>Micromonosporales</taxon>
        <taxon>Micromonosporaceae</taxon>
        <taxon>Actinoplanes</taxon>
    </lineage>
</organism>
<name>A0ABN6C973_9ACTN</name>
<evidence type="ECO:0000313" key="2">
    <source>
        <dbReference type="Proteomes" id="UP000676967"/>
    </source>
</evidence>
<protein>
    <submittedName>
        <fullName evidence="1">Uncharacterized protein</fullName>
    </submittedName>
</protein>
<gene>
    <name evidence="1" type="ORF">Aiant_26040</name>
</gene>
<keyword evidence="2" id="KW-1185">Reference proteome</keyword>